<sequence>MPPLLTLLVVSVSLIPASFALCNEQDKQALLIIRDSFGSSNPPWHSDIACCDWPGIDCDADGHVTGMAILENPLVGPIPSAIGDLHYLQVVRLHKLPNLYGTIPPEITKLSKLRFLTISWTGIYGSVPAFLANLTALEQLDLSFNKLSGFIPSSLGDLPKLYSIDISRNNLTGTIPASLFHKVPNSYLLLSHNNLTGPIPRSFQNVDFTRVDLSRNKLTGDASVLFGRSKSTQSIDLSRNKLMFDLSNVKFPEAELISMELNHNMIYGSIPKQITKVPNLQGFNVSYNRLCGEIPRGGKLGQFDKYSFFHNKCLCGPPLAPCA</sequence>
<dbReference type="Proteomes" id="UP000827976">
    <property type="component" value="Chromosome 8"/>
</dbReference>
<evidence type="ECO:0000313" key="2">
    <source>
        <dbReference type="Proteomes" id="UP000827976"/>
    </source>
</evidence>
<dbReference type="EMBL" id="CM037018">
    <property type="protein sequence ID" value="KAH7674071.1"/>
    <property type="molecule type" value="Genomic_DNA"/>
</dbReference>
<accession>A0ACB7VJ07</accession>
<reference evidence="2" key="1">
    <citation type="journal article" date="2022" name="Nat. Commun.">
        <title>Chromosome evolution and the genetic basis of agronomically important traits in greater yam.</title>
        <authorList>
            <person name="Bredeson J.V."/>
            <person name="Lyons J.B."/>
            <person name="Oniyinde I.O."/>
            <person name="Okereke N.R."/>
            <person name="Kolade O."/>
            <person name="Nnabue I."/>
            <person name="Nwadili C.O."/>
            <person name="Hribova E."/>
            <person name="Parker M."/>
            <person name="Nwogha J."/>
            <person name="Shu S."/>
            <person name="Carlson J."/>
            <person name="Kariba R."/>
            <person name="Muthemba S."/>
            <person name="Knop K."/>
            <person name="Barton G.J."/>
            <person name="Sherwood A.V."/>
            <person name="Lopez-Montes A."/>
            <person name="Asiedu R."/>
            <person name="Jamnadass R."/>
            <person name="Muchugi A."/>
            <person name="Goodstein D."/>
            <person name="Egesi C.N."/>
            <person name="Featherston J."/>
            <person name="Asfaw A."/>
            <person name="Simpson G.G."/>
            <person name="Dolezel J."/>
            <person name="Hendre P.S."/>
            <person name="Van Deynze A."/>
            <person name="Kumar P.L."/>
            <person name="Obidiegwu J.E."/>
            <person name="Bhattacharjee R."/>
            <person name="Rokhsar D.S."/>
        </authorList>
    </citation>
    <scope>NUCLEOTIDE SEQUENCE [LARGE SCALE GENOMIC DNA]</scope>
    <source>
        <strain evidence="2">cv. TDa95/00328</strain>
    </source>
</reference>
<gene>
    <name evidence="1" type="ORF">IHE45_08G047800</name>
</gene>
<proteinExistence type="predicted"/>
<protein>
    <submittedName>
        <fullName evidence="1">Leucine-rich repeat-containing N-terminal plant-type protein</fullName>
    </submittedName>
</protein>
<comment type="caution">
    <text evidence="1">The sequence shown here is derived from an EMBL/GenBank/DDBJ whole genome shotgun (WGS) entry which is preliminary data.</text>
</comment>
<organism evidence="1 2">
    <name type="scientific">Dioscorea alata</name>
    <name type="common">Purple yam</name>
    <dbReference type="NCBI Taxonomy" id="55571"/>
    <lineage>
        <taxon>Eukaryota</taxon>
        <taxon>Viridiplantae</taxon>
        <taxon>Streptophyta</taxon>
        <taxon>Embryophyta</taxon>
        <taxon>Tracheophyta</taxon>
        <taxon>Spermatophyta</taxon>
        <taxon>Magnoliopsida</taxon>
        <taxon>Liliopsida</taxon>
        <taxon>Dioscoreales</taxon>
        <taxon>Dioscoreaceae</taxon>
        <taxon>Dioscorea</taxon>
    </lineage>
</organism>
<name>A0ACB7VJ07_DIOAL</name>
<keyword evidence="2" id="KW-1185">Reference proteome</keyword>
<evidence type="ECO:0000313" key="1">
    <source>
        <dbReference type="EMBL" id="KAH7674071.1"/>
    </source>
</evidence>